<comment type="caution">
    <text evidence="2">The sequence shown here is derived from an EMBL/GenBank/DDBJ whole genome shotgun (WGS) entry which is preliminary data.</text>
</comment>
<feature type="transmembrane region" description="Helical" evidence="1">
    <location>
        <begin position="23"/>
        <end position="43"/>
    </location>
</feature>
<dbReference type="PIRSF" id="PIRSF033239">
    <property type="entry name" value="ExoD"/>
    <property type="match status" value="1"/>
</dbReference>
<organism evidence="2 3">
    <name type="scientific">Hyphomonas johnsonii MHS-2</name>
    <dbReference type="NCBI Taxonomy" id="1280950"/>
    <lineage>
        <taxon>Bacteria</taxon>
        <taxon>Pseudomonadati</taxon>
        <taxon>Pseudomonadota</taxon>
        <taxon>Alphaproteobacteria</taxon>
        <taxon>Hyphomonadales</taxon>
        <taxon>Hyphomonadaceae</taxon>
        <taxon>Hyphomonas</taxon>
    </lineage>
</organism>
<sequence>MAERAPEEGLSLRAILDQLDESAFGAGLFFLALPCCIPFLYGVPQIVSLPMMALAGQMAAGRELPWMPEKFGQRKIDRNGLTQMAKGGRKWLGWIETFTKPRLTGITGKKSERVVGLFLCVFSASILVPLPMTNTVPGFGVALASFGLINKDGILVILGILVGLAWIFGLVVLGPVALLALIGALKDWLVGFTTS</sequence>
<keyword evidence="1" id="KW-1133">Transmembrane helix</keyword>
<dbReference type="AlphaFoldDB" id="A0A059FMD0"/>
<keyword evidence="3" id="KW-1185">Reference proteome</keyword>
<dbReference type="PANTHER" id="PTHR41795">
    <property type="entry name" value="EXOPOLYSACCHARIDE SYNTHESIS PROTEIN"/>
    <property type="match status" value="1"/>
</dbReference>
<dbReference type="eggNOG" id="COG3932">
    <property type="taxonomic scope" value="Bacteria"/>
</dbReference>
<dbReference type="PATRIC" id="fig|1280950.3.peg.2165"/>
<protein>
    <submittedName>
        <fullName evidence="2">ExoD family protein</fullName>
    </submittedName>
</protein>
<keyword evidence="1" id="KW-0472">Membrane</keyword>
<dbReference type="EMBL" id="ARYK01000005">
    <property type="protein sequence ID" value="KCZ91603.1"/>
    <property type="molecule type" value="Genomic_DNA"/>
</dbReference>
<gene>
    <name evidence="2" type="ORF">HJO_10817</name>
</gene>
<dbReference type="Pfam" id="PF06055">
    <property type="entry name" value="ExoD"/>
    <property type="match status" value="1"/>
</dbReference>
<proteinExistence type="predicted"/>
<accession>A0A059FMD0</accession>
<evidence type="ECO:0000256" key="1">
    <source>
        <dbReference type="SAM" id="Phobius"/>
    </source>
</evidence>
<evidence type="ECO:0000313" key="3">
    <source>
        <dbReference type="Proteomes" id="UP000025171"/>
    </source>
</evidence>
<feature type="transmembrane region" description="Helical" evidence="1">
    <location>
        <begin position="114"/>
        <end position="133"/>
    </location>
</feature>
<dbReference type="InterPro" id="IPR010331">
    <property type="entry name" value="ExoD"/>
</dbReference>
<feature type="transmembrane region" description="Helical" evidence="1">
    <location>
        <begin position="153"/>
        <end position="182"/>
    </location>
</feature>
<reference evidence="2 3" key="1">
    <citation type="journal article" date="2014" name="Antonie Van Leeuwenhoek">
        <title>Hyphomonas beringensis sp. nov. and Hyphomonas chukchiensis sp. nov., isolated from surface seawater of the Bering Sea and Chukchi Sea.</title>
        <authorList>
            <person name="Li C."/>
            <person name="Lai Q."/>
            <person name="Li G."/>
            <person name="Dong C."/>
            <person name="Wang J."/>
            <person name="Liao Y."/>
            <person name="Shao Z."/>
        </authorList>
    </citation>
    <scope>NUCLEOTIDE SEQUENCE [LARGE SCALE GENOMIC DNA]</scope>
    <source>
        <strain evidence="2 3">MHS-2</strain>
    </source>
</reference>
<dbReference type="Proteomes" id="UP000025171">
    <property type="component" value="Unassembled WGS sequence"/>
</dbReference>
<name>A0A059FMD0_9PROT</name>
<dbReference type="STRING" id="1280950.HJO_10817"/>
<keyword evidence="1" id="KW-0812">Transmembrane</keyword>
<evidence type="ECO:0000313" key="2">
    <source>
        <dbReference type="EMBL" id="KCZ91603.1"/>
    </source>
</evidence>
<dbReference type="PANTHER" id="PTHR41795:SF1">
    <property type="entry name" value="EXOPOLYSACCHARIDE SYNTHESIS PROTEIN"/>
    <property type="match status" value="1"/>
</dbReference>